<reference evidence="2" key="4">
    <citation type="submission" date="2019-03" db="UniProtKB">
        <authorList>
            <consortium name="EnsemblPlants"/>
        </authorList>
    </citation>
    <scope>IDENTIFICATION</scope>
</reference>
<accession>A0A453M1Q6</accession>
<dbReference type="AlphaFoldDB" id="A0A453M1Q6"/>
<keyword evidence="1" id="KW-0812">Transmembrane</keyword>
<sequence>MDEIVQNQSRSLGNLPAPVYDMRVGLRACTLTLILLSFFLDLRISTFVTLLSLLSAIFQKILGSCGRHQDVHAVVSFGG</sequence>
<evidence type="ECO:0000313" key="2">
    <source>
        <dbReference type="EnsemblPlants" id="AET5Gv21005600.1"/>
    </source>
</evidence>
<feature type="transmembrane region" description="Helical" evidence="1">
    <location>
        <begin position="31"/>
        <end position="58"/>
    </location>
</feature>
<keyword evidence="1" id="KW-0472">Membrane</keyword>
<evidence type="ECO:0000256" key="1">
    <source>
        <dbReference type="SAM" id="Phobius"/>
    </source>
</evidence>
<dbReference type="Gramene" id="AET5Gv21005600.1">
    <property type="protein sequence ID" value="AET5Gv21005600.1"/>
    <property type="gene ID" value="AET5Gv21005600"/>
</dbReference>
<name>A0A453M1Q6_AEGTS</name>
<evidence type="ECO:0000313" key="3">
    <source>
        <dbReference type="Proteomes" id="UP000015105"/>
    </source>
</evidence>
<organism evidence="2 3">
    <name type="scientific">Aegilops tauschii subsp. strangulata</name>
    <name type="common">Goatgrass</name>
    <dbReference type="NCBI Taxonomy" id="200361"/>
    <lineage>
        <taxon>Eukaryota</taxon>
        <taxon>Viridiplantae</taxon>
        <taxon>Streptophyta</taxon>
        <taxon>Embryophyta</taxon>
        <taxon>Tracheophyta</taxon>
        <taxon>Spermatophyta</taxon>
        <taxon>Magnoliopsida</taxon>
        <taxon>Liliopsida</taxon>
        <taxon>Poales</taxon>
        <taxon>Poaceae</taxon>
        <taxon>BOP clade</taxon>
        <taxon>Pooideae</taxon>
        <taxon>Triticodae</taxon>
        <taxon>Triticeae</taxon>
        <taxon>Triticinae</taxon>
        <taxon>Aegilops</taxon>
    </lineage>
</organism>
<dbReference type="EnsemblPlants" id="AET5Gv21005600.1">
    <property type="protein sequence ID" value="AET5Gv21005600.1"/>
    <property type="gene ID" value="AET5Gv21005600"/>
</dbReference>
<reference evidence="3" key="1">
    <citation type="journal article" date="2014" name="Science">
        <title>Ancient hybridizations among the ancestral genomes of bread wheat.</title>
        <authorList>
            <consortium name="International Wheat Genome Sequencing Consortium,"/>
            <person name="Marcussen T."/>
            <person name="Sandve S.R."/>
            <person name="Heier L."/>
            <person name="Spannagl M."/>
            <person name="Pfeifer M."/>
            <person name="Jakobsen K.S."/>
            <person name="Wulff B.B."/>
            <person name="Steuernagel B."/>
            <person name="Mayer K.F."/>
            <person name="Olsen O.A."/>
        </authorList>
    </citation>
    <scope>NUCLEOTIDE SEQUENCE [LARGE SCALE GENOMIC DNA]</scope>
    <source>
        <strain evidence="3">cv. AL8/78</strain>
    </source>
</reference>
<keyword evidence="3" id="KW-1185">Reference proteome</keyword>
<protein>
    <submittedName>
        <fullName evidence="2">Uncharacterized protein</fullName>
    </submittedName>
</protein>
<reference evidence="2" key="5">
    <citation type="journal article" date="2021" name="G3 (Bethesda)">
        <title>Aegilops tauschii genome assembly Aet v5.0 features greater sequence contiguity and improved annotation.</title>
        <authorList>
            <person name="Wang L."/>
            <person name="Zhu T."/>
            <person name="Rodriguez J.C."/>
            <person name="Deal K.R."/>
            <person name="Dubcovsky J."/>
            <person name="McGuire P.E."/>
            <person name="Lux T."/>
            <person name="Spannagl M."/>
            <person name="Mayer K.F.X."/>
            <person name="Baldrich P."/>
            <person name="Meyers B.C."/>
            <person name="Huo N."/>
            <person name="Gu Y.Q."/>
            <person name="Zhou H."/>
            <person name="Devos K.M."/>
            <person name="Bennetzen J.L."/>
            <person name="Unver T."/>
            <person name="Budak H."/>
            <person name="Gulick P.J."/>
            <person name="Galiba G."/>
            <person name="Kalapos B."/>
            <person name="Nelson D.R."/>
            <person name="Li P."/>
            <person name="You F.M."/>
            <person name="Luo M.C."/>
            <person name="Dvorak J."/>
        </authorList>
    </citation>
    <scope>NUCLEOTIDE SEQUENCE [LARGE SCALE GENOMIC DNA]</scope>
    <source>
        <strain evidence="2">cv. AL8/78</strain>
    </source>
</reference>
<keyword evidence="1" id="KW-1133">Transmembrane helix</keyword>
<dbReference type="Proteomes" id="UP000015105">
    <property type="component" value="Chromosome 5D"/>
</dbReference>
<reference evidence="3" key="2">
    <citation type="journal article" date="2017" name="Nat. Plants">
        <title>The Aegilops tauschii genome reveals multiple impacts of transposons.</title>
        <authorList>
            <person name="Zhao G."/>
            <person name="Zou C."/>
            <person name="Li K."/>
            <person name="Wang K."/>
            <person name="Li T."/>
            <person name="Gao L."/>
            <person name="Zhang X."/>
            <person name="Wang H."/>
            <person name="Yang Z."/>
            <person name="Liu X."/>
            <person name="Jiang W."/>
            <person name="Mao L."/>
            <person name="Kong X."/>
            <person name="Jiao Y."/>
            <person name="Jia J."/>
        </authorList>
    </citation>
    <scope>NUCLEOTIDE SEQUENCE [LARGE SCALE GENOMIC DNA]</scope>
    <source>
        <strain evidence="3">cv. AL8/78</strain>
    </source>
</reference>
<reference evidence="2" key="3">
    <citation type="journal article" date="2017" name="Nature">
        <title>Genome sequence of the progenitor of the wheat D genome Aegilops tauschii.</title>
        <authorList>
            <person name="Luo M.C."/>
            <person name="Gu Y.Q."/>
            <person name="Puiu D."/>
            <person name="Wang H."/>
            <person name="Twardziok S.O."/>
            <person name="Deal K.R."/>
            <person name="Huo N."/>
            <person name="Zhu T."/>
            <person name="Wang L."/>
            <person name="Wang Y."/>
            <person name="McGuire P.E."/>
            <person name="Liu S."/>
            <person name="Long H."/>
            <person name="Ramasamy R.K."/>
            <person name="Rodriguez J.C."/>
            <person name="Van S.L."/>
            <person name="Yuan L."/>
            <person name="Wang Z."/>
            <person name="Xia Z."/>
            <person name="Xiao L."/>
            <person name="Anderson O.D."/>
            <person name="Ouyang S."/>
            <person name="Liang Y."/>
            <person name="Zimin A.V."/>
            <person name="Pertea G."/>
            <person name="Qi P."/>
            <person name="Bennetzen J.L."/>
            <person name="Dai X."/>
            <person name="Dawson M.W."/>
            <person name="Muller H.G."/>
            <person name="Kugler K."/>
            <person name="Rivarola-Duarte L."/>
            <person name="Spannagl M."/>
            <person name="Mayer K.F.X."/>
            <person name="Lu F.H."/>
            <person name="Bevan M.W."/>
            <person name="Leroy P."/>
            <person name="Li P."/>
            <person name="You F.M."/>
            <person name="Sun Q."/>
            <person name="Liu Z."/>
            <person name="Lyons E."/>
            <person name="Wicker T."/>
            <person name="Salzberg S.L."/>
            <person name="Devos K.M."/>
            <person name="Dvorak J."/>
        </authorList>
    </citation>
    <scope>NUCLEOTIDE SEQUENCE [LARGE SCALE GENOMIC DNA]</scope>
    <source>
        <strain evidence="2">cv. AL8/78</strain>
    </source>
</reference>
<proteinExistence type="predicted"/>